<evidence type="ECO:0000313" key="2">
    <source>
        <dbReference type="EMBL" id="SHM56265.1"/>
    </source>
</evidence>
<evidence type="ECO:0000256" key="1">
    <source>
        <dbReference type="SAM" id="Phobius"/>
    </source>
</evidence>
<dbReference type="RefSeq" id="WP_079734336.1">
    <property type="nucleotide sequence ID" value="NZ_LT670848.1"/>
</dbReference>
<evidence type="ECO:0000313" key="3">
    <source>
        <dbReference type="Proteomes" id="UP000190235"/>
    </source>
</evidence>
<organism evidence="2 3">
    <name type="scientific">Salegentibacter salegens</name>
    <dbReference type="NCBI Taxonomy" id="143223"/>
    <lineage>
        <taxon>Bacteria</taxon>
        <taxon>Pseudomonadati</taxon>
        <taxon>Bacteroidota</taxon>
        <taxon>Flavobacteriia</taxon>
        <taxon>Flavobacteriales</taxon>
        <taxon>Flavobacteriaceae</taxon>
        <taxon>Salegentibacter</taxon>
    </lineage>
</organism>
<feature type="transmembrane region" description="Helical" evidence="1">
    <location>
        <begin position="12"/>
        <end position="32"/>
    </location>
</feature>
<name>A0A1M7JTM2_9FLAO</name>
<dbReference type="Proteomes" id="UP000190235">
    <property type="component" value="Chromosome I"/>
</dbReference>
<sequence length="76" mass="8672">MAELKVEKKKPVWPWILLIAIIILGILFYVFAYDDTNDDVDDIDDTNDIEELNDTSGINVKEKGEISSFPNKELIS</sequence>
<dbReference type="STRING" id="143223.SAMN05878281_1107"/>
<protein>
    <submittedName>
        <fullName evidence="2">Uncharacterized protein</fullName>
    </submittedName>
</protein>
<keyword evidence="1" id="KW-0472">Membrane</keyword>
<accession>A0A1M7JTM2</accession>
<keyword evidence="1" id="KW-1133">Transmembrane helix</keyword>
<keyword evidence="1" id="KW-0812">Transmembrane</keyword>
<dbReference type="AlphaFoldDB" id="A0A1M7JTM2"/>
<proteinExistence type="predicted"/>
<keyword evidence="3" id="KW-1185">Reference proteome</keyword>
<gene>
    <name evidence="2" type="ORF">SAMN05878281_1107</name>
</gene>
<reference evidence="3" key="1">
    <citation type="submission" date="2016-11" db="EMBL/GenBank/DDBJ databases">
        <authorList>
            <person name="Varghese N."/>
            <person name="Submissions S."/>
        </authorList>
    </citation>
    <scope>NUCLEOTIDE SEQUENCE [LARGE SCALE GENOMIC DNA]</scope>
    <source>
        <strain evidence="3">ACAM 48</strain>
    </source>
</reference>
<dbReference type="EMBL" id="LT670848">
    <property type="protein sequence ID" value="SHM56265.1"/>
    <property type="molecule type" value="Genomic_DNA"/>
</dbReference>